<dbReference type="AlphaFoldDB" id="A0A069RQJ6"/>
<dbReference type="SUPFAM" id="SSF55785">
    <property type="entry name" value="PYP-like sensor domain (PAS domain)"/>
    <property type="match status" value="1"/>
</dbReference>
<dbReference type="InterPro" id="IPR025944">
    <property type="entry name" value="Sigma_54_int_dom_CS"/>
</dbReference>
<keyword evidence="2" id="KW-0067">ATP-binding</keyword>
<dbReference type="Proteomes" id="UP000027946">
    <property type="component" value="Unassembled WGS sequence"/>
</dbReference>
<dbReference type="InterPro" id="IPR035965">
    <property type="entry name" value="PAS-like_dom_sf"/>
</dbReference>
<dbReference type="RefSeq" id="WP_038260843.1">
    <property type="nucleotide sequence ID" value="NZ_FSRH01000001.1"/>
</dbReference>
<dbReference type="PROSITE" id="PS00688">
    <property type="entry name" value="SIGMA54_INTERACT_3"/>
    <property type="match status" value="1"/>
</dbReference>
<dbReference type="PROSITE" id="PS50112">
    <property type="entry name" value="PAS"/>
    <property type="match status" value="1"/>
</dbReference>
<dbReference type="OrthoDB" id="9803970at2"/>
<dbReference type="FunFam" id="3.40.50.300:FF:000006">
    <property type="entry name" value="DNA-binding transcriptional regulator NtrC"/>
    <property type="match status" value="1"/>
</dbReference>
<dbReference type="Pfam" id="PF02954">
    <property type="entry name" value="HTH_8"/>
    <property type="match status" value="1"/>
</dbReference>
<evidence type="ECO:0000313" key="8">
    <source>
        <dbReference type="EMBL" id="KDR96447.1"/>
    </source>
</evidence>
<dbReference type="Gene3D" id="3.40.50.300">
    <property type="entry name" value="P-loop containing nucleotide triphosphate hydrolases"/>
    <property type="match status" value="1"/>
</dbReference>
<dbReference type="InterPro" id="IPR029016">
    <property type="entry name" value="GAF-like_dom_sf"/>
</dbReference>
<dbReference type="GO" id="GO:0006355">
    <property type="term" value="P:regulation of DNA-templated transcription"/>
    <property type="evidence" value="ECO:0007669"/>
    <property type="project" value="InterPro"/>
</dbReference>
<dbReference type="PROSITE" id="PS50045">
    <property type="entry name" value="SIGMA54_INTERACT_4"/>
    <property type="match status" value="1"/>
</dbReference>
<dbReference type="PANTHER" id="PTHR32071:SF57">
    <property type="entry name" value="C4-DICARBOXYLATE TRANSPORT TRANSCRIPTIONAL REGULATORY PROTEIN DCTD"/>
    <property type="match status" value="1"/>
</dbReference>
<dbReference type="InterPro" id="IPR009057">
    <property type="entry name" value="Homeodomain-like_sf"/>
</dbReference>
<dbReference type="EMBL" id="JJMM01000002">
    <property type="protein sequence ID" value="KDR96447.1"/>
    <property type="molecule type" value="Genomic_DNA"/>
</dbReference>
<dbReference type="InterPro" id="IPR058031">
    <property type="entry name" value="AAA_lid_NorR"/>
</dbReference>
<evidence type="ECO:0000256" key="2">
    <source>
        <dbReference type="ARBA" id="ARBA00022840"/>
    </source>
</evidence>
<gene>
    <name evidence="8" type="primary">stc2</name>
    <name evidence="8" type="ORF">CLIT_2c00530</name>
</gene>
<feature type="domain" description="Sigma-54 factor interaction" evidence="6">
    <location>
        <begin position="330"/>
        <end position="560"/>
    </location>
</feature>
<evidence type="ECO:0000259" key="7">
    <source>
        <dbReference type="PROSITE" id="PS50112"/>
    </source>
</evidence>
<dbReference type="Gene3D" id="1.10.8.60">
    <property type="match status" value="1"/>
</dbReference>
<dbReference type="PRINTS" id="PR01590">
    <property type="entry name" value="HTHFIS"/>
</dbReference>
<organism evidence="8 9">
    <name type="scientific">Peptoclostridium litorale DSM 5388</name>
    <dbReference type="NCBI Taxonomy" id="1121324"/>
    <lineage>
        <taxon>Bacteria</taxon>
        <taxon>Bacillati</taxon>
        <taxon>Bacillota</taxon>
        <taxon>Clostridia</taxon>
        <taxon>Peptostreptococcales</taxon>
        <taxon>Peptoclostridiaceae</taxon>
        <taxon>Peptoclostridium</taxon>
    </lineage>
</organism>
<keyword evidence="5" id="KW-0804">Transcription</keyword>
<keyword evidence="3" id="KW-0805">Transcription regulation</keyword>
<evidence type="ECO:0000259" key="6">
    <source>
        <dbReference type="PROSITE" id="PS50045"/>
    </source>
</evidence>
<dbReference type="Pfam" id="PF25601">
    <property type="entry name" value="AAA_lid_14"/>
    <property type="match status" value="1"/>
</dbReference>
<dbReference type="STRING" id="1121324.CLIT_2c00530"/>
<dbReference type="InterPro" id="IPR000014">
    <property type="entry name" value="PAS"/>
</dbReference>
<dbReference type="Pfam" id="PF00158">
    <property type="entry name" value="Sigma54_activat"/>
    <property type="match status" value="1"/>
</dbReference>
<dbReference type="InterPro" id="IPR025662">
    <property type="entry name" value="Sigma_54_int_dom_ATP-bd_1"/>
</dbReference>
<dbReference type="GO" id="GO:0005524">
    <property type="term" value="F:ATP binding"/>
    <property type="evidence" value="ECO:0007669"/>
    <property type="project" value="UniProtKB-KW"/>
</dbReference>
<evidence type="ECO:0000256" key="3">
    <source>
        <dbReference type="ARBA" id="ARBA00023015"/>
    </source>
</evidence>
<proteinExistence type="predicted"/>
<accession>A0A069RQJ6</accession>
<dbReference type="PROSITE" id="PS00675">
    <property type="entry name" value="SIGMA54_INTERACT_1"/>
    <property type="match status" value="1"/>
</dbReference>
<dbReference type="Gene3D" id="3.30.450.40">
    <property type="match status" value="1"/>
</dbReference>
<dbReference type="SMART" id="SM00382">
    <property type="entry name" value="AAA"/>
    <property type="match status" value="1"/>
</dbReference>
<sequence length="635" mass="71647">MKRENLTDVDFKAIIEKSHKRCRDMGVDKTMERPSVILTGRKLQNILEKNDELIKVALPFMKLLYKFLKGSGFIIDIADKNGYILSIVGDDDVIRLAKDMGMTVGTDMSEKSCGTNSIGTGLYEKCPFQLAETEHFIDIYRTWTCSSSPIRGTSGSVIGCLNLTGVYNLVHPHTLGLVFAAVESIENEIRVRRSKEELSQMHQYNNTIVNSIDFGILSIDNKGYVKSANNKCLEIFSLSEDRIIGKKVDGIVGNWKEIFSSIEKDDAYSNIEFVYLNGNRKKRFNLNAYPTKEISGKISGMVVMLKDIENVYELVNKYSGKNAYYTFEDIVGKSPQINEIIDYSKTIASTPSTVLIQGESGTGKEVLAQSIHNSSSRRNGPFIAINCGGIPKNLIESELFGYEDGAFTGAKKGGMPGKFELANNGTIFLDEIGEMPIDMQVTLLRVLQEKCITRVGGTRRIPIDVRVMAATNKNLIDEIKKEHFRQDLYYRLSVIPIYLPPLRQRREDIMLLIEHFLEKKSQRLGIESPKISQKDYELLISYNWPGNVRELENRIENIVVNGKLPMDFYRLSAGSKAPAQTGQKYEYKMCSLSEWEKIAIAQCIQNCNGNISKAARVLNIDRSTLYKKIEKYSIS</sequence>
<dbReference type="GO" id="GO:0043565">
    <property type="term" value="F:sequence-specific DNA binding"/>
    <property type="evidence" value="ECO:0007669"/>
    <property type="project" value="InterPro"/>
</dbReference>
<evidence type="ECO:0000256" key="4">
    <source>
        <dbReference type="ARBA" id="ARBA00023125"/>
    </source>
</evidence>
<dbReference type="PANTHER" id="PTHR32071">
    <property type="entry name" value="TRANSCRIPTIONAL REGULATORY PROTEIN"/>
    <property type="match status" value="1"/>
</dbReference>
<evidence type="ECO:0000313" key="9">
    <source>
        <dbReference type="Proteomes" id="UP000027946"/>
    </source>
</evidence>
<dbReference type="InterPro" id="IPR003593">
    <property type="entry name" value="AAA+_ATPase"/>
</dbReference>
<dbReference type="InterPro" id="IPR025943">
    <property type="entry name" value="Sigma_54_int_dom_ATP-bd_2"/>
</dbReference>
<evidence type="ECO:0000256" key="5">
    <source>
        <dbReference type="ARBA" id="ARBA00023163"/>
    </source>
</evidence>
<feature type="domain" description="PAS" evidence="7">
    <location>
        <begin position="201"/>
        <end position="246"/>
    </location>
</feature>
<comment type="caution">
    <text evidence="8">The sequence shown here is derived from an EMBL/GenBank/DDBJ whole genome shotgun (WGS) entry which is preliminary data.</text>
</comment>
<dbReference type="Gene3D" id="3.30.450.20">
    <property type="entry name" value="PAS domain"/>
    <property type="match status" value="1"/>
</dbReference>
<dbReference type="InterPro" id="IPR002197">
    <property type="entry name" value="HTH_Fis"/>
</dbReference>
<keyword evidence="9" id="KW-1185">Reference proteome</keyword>
<dbReference type="InterPro" id="IPR002078">
    <property type="entry name" value="Sigma_54_int"/>
</dbReference>
<dbReference type="SUPFAM" id="SSF46689">
    <property type="entry name" value="Homeodomain-like"/>
    <property type="match status" value="1"/>
</dbReference>
<dbReference type="InterPro" id="IPR027417">
    <property type="entry name" value="P-loop_NTPase"/>
</dbReference>
<dbReference type="CDD" id="cd00130">
    <property type="entry name" value="PAS"/>
    <property type="match status" value="1"/>
</dbReference>
<reference evidence="8 9" key="1">
    <citation type="submission" date="2014-03" db="EMBL/GenBank/DDBJ databases">
        <title>Genome sequence of Clostridium litorale W6, DSM 5388.</title>
        <authorList>
            <person name="Poehlein A."/>
            <person name="Jagirdar A."/>
            <person name="Khonsari B."/>
            <person name="Chibani C.M."/>
            <person name="Gutierrez Gutierrez D.A."/>
            <person name="Davydova E."/>
            <person name="Alghaithi H.S."/>
            <person name="Nair K.P."/>
            <person name="Dhamotharan K."/>
            <person name="Chandran L."/>
            <person name="G W."/>
            <person name="Daniel R."/>
        </authorList>
    </citation>
    <scope>NUCLEOTIDE SEQUENCE [LARGE SCALE GENOMIC DNA]</scope>
    <source>
        <strain evidence="8 9">W6</strain>
    </source>
</reference>
<keyword evidence="4" id="KW-0238">DNA-binding</keyword>
<dbReference type="eggNOG" id="COG3284">
    <property type="taxonomic scope" value="Bacteria"/>
</dbReference>
<dbReference type="PROSITE" id="PS00676">
    <property type="entry name" value="SIGMA54_INTERACT_2"/>
    <property type="match status" value="1"/>
</dbReference>
<evidence type="ECO:0000256" key="1">
    <source>
        <dbReference type="ARBA" id="ARBA00022741"/>
    </source>
</evidence>
<dbReference type="Gene3D" id="1.10.10.60">
    <property type="entry name" value="Homeodomain-like"/>
    <property type="match status" value="1"/>
</dbReference>
<name>A0A069RQJ6_PEPLI</name>
<dbReference type="CDD" id="cd00009">
    <property type="entry name" value="AAA"/>
    <property type="match status" value="1"/>
</dbReference>
<dbReference type="SUPFAM" id="SSF52540">
    <property type="entry name" value="P-loop containing nucleoside triphosphate hydrolases"/>
    <property type="match status" value="1"/>
</dbReference>
<keyword evidence="1" id="KW-0547">Nucleotide-binding</keyword>
<protein>
    <submittedName>
        <fullName evidence="8">Signal-transduction and transcriptional-control protein Stc</fullName>
    </submittedName>
</protein>